<gene>
    <name evidence="2" type="ORF">IAA31_02340</name>
</gene>
<protein>
    <submittedName>
        <fullName evidence="2">Uncharacterized protein</fullName>
    </submittedName>
</protein>
<name>A0A9E2KNC1_9GAMM</name>
<sequence>MTDAIQGSAVHTLREISSSQLNPTGSVQFIYAMLQMELAQANKESALNKIDGIRAQQEASAEITEAINQLRNLRQGLKENDSKVTVSGNAQWTAACAVMDKYSISHNTDGNGQVMRTDLDTMIAPWRQHRRR</sequence>
<reference evidence="2" key="1">
    <citation type="journal article" date="2021" name="PeerJ">
        <title>Extensive microbial diversity within the chicken gut microbiome revealed by metagenomics and culture.</title>
        <authorList>
            <person name="Gilroy R."/>
            <person name="Ravi A."/>
            <person name="Getino M."/>
            <person name="Pursley I."/>
            <person name="Horton D.L."/>
            <person name="Alikhan N.F."/>
            <person name="Baker D."/>
            <person name="Gharbi K."/>
            <person name="Hall N."/>
            <person name="Watson M."/>
            <person name="Adriaenssens E.M."/>
            <person name="Foster-Nyarko E."/>
            <person name="Jarju S."/>
            <person name="Secka A."/>
            <person name="Antonio M."/>
            <person name="Oren A."/>
            <person name="Chaudhuri R.R."/>
            <person name="La Ragione R."/>
            <person name="Hildebrand F."/>
            <person name="Pallen M.J."/>
        </authorList>
    </citation>
    <scope>NUCLEOTIDE SEQUENCE</scope>
    <source>
        <strain evidence="2">687</strain>
    </source>
</reference>
<evidence type="ECO:0000313" key="3">
    <source>
        <dbReference type="Proteomes" id="UP000824150"/>
    </source>
</evidence>
<comment type="caution">
    <text evidence="2">The sequence shown here is derived from an EMBL/GenBank/DDBJ whole genome shotgun (WGS) entry which is preliminary data.</text>
</comment>
<dbReference type="Proteomes" id="UP000824150">
    <property type="component" value="Unassembled WGS sequence"/>
</dbReference>
<evidence type="ECO:0000313" key="2">
    <source>
        <dbReference type="EMBL" id="MBU3826318.1"/>
    </source>
</evidence>
<organism evidence="2 3">
    <name type="scientific">Candidatus Anaerobiospirillum merdipullorum</name>
    <dbReference type="NCBI Taxonomy" id="2838450"/>
    <lineage>
        <taxon>Bacteria</taxon>
        <taxon>Pseudomonadati</taxon>
        <taxon>Pseudomonadota</taxon>
        <taxon>Gammaproteobacteria</taxon>
        <taxon>Aeromonadales</taxon>
        <taxon>Succinivibrionaceae</taxon>
        <taxon>Anaerobiospirillum</taxon>
    </lineage>
</organism>
<feature type="coiled-coil region" evidence="1">
    <location>
        <begin position="36"/>
        <end position="80"/>
    </location>
</feature>
<evidence type="ECO:0000256" key="1">
    <source>
        <dbReference type="SAM" id="Coils"/>
    </source>
</evidence>
<dbReference type="EMBL" id="JAHLFG010000027">
    <property type="protein sequence ID" value="MBU3826318.1"/>
    <property type="molecule type" value="Genomic_DNA"/>
</dbReference>
<keyword evidence="1" id="KW-0175">Coiled coil</keyword>
<reference evidence="2" key="2">
    <citation type="submission" date="2021-04" db="EMBL/GenBank/DDBJ databases">
        <authorList>
            <person name="Gilroy R."/>
        </authorList>
    </citation>
    <scope>NUCLEOTIDE SEQUENCE</scope>
    <source>
        <strain evidence="2">687</strain>
    </source>
</reference>
<dbReference type="AlphaFoldDB" id="A0A9E2KNC1"/>
<proteinExistence type="predicted"/>
<accession>A0A9E2KNC1</accession>